<feature type="transmembrane region" description="Helical" evidence="1">
    <location>
        <begin position="32"/>
        <end position="52"/>
    </location>
</feature>
<protein>
    <submittedName>
        <fullName evidence="2">Uncharacterized protein</fullName>
    </submittedName>
</protein>
<accession>B8GK37</accession>
<dbReference type="STRING" id="521011.Mpal_1802"/>
<name>B8GK37_METPE</name>
<dbReference type="Proteomes" id="UP000002457">
    <property type="component" value="Chromosome"/>
</dbReference>
<dbReference type="OrthoDB" id="110604at2157"/>
<dbReference type="RefSeq" id="WP_012618427.1">
    <property type="nucleotide sequence ID" value="NC_011832.1"/>
</dbReference>
<proteinExistence type="predicted"/>
<dbReference type="AlphaFoldDB" id="B8GK37"/>
<keyword evidence="1" id="KW-1133">Transmembrane helix</keyword>
<dbReference type="HOGENOM" id="CLU_1492991_0_0_2"/>
<evidence type="ECO:0000256" key="1">
    <source>
        <dbReference type="SAM" id="Phobius"/>
    </source>
</evidence>
<dbReference type="Pfam" id="PF09819">
    <property type="entry name" value="ABC_cobalt"/>
    <property type="match status" value="1"/>
</dbReference>
<gene>
    <name evidence="2" type="ordered locus">Mpal_1802</name>
</gene>
<organism evidence="2 3">
    <name type="scientific">Methanosphaerula palustris (strain ATCC BAA-1556 / DSM 19958 / E1-9c)</name>
    <dbReference type="NCBI Taxonomy" id="521011"/>
    <lineage>
        <taxon>Archaea</taxon>
        <taxon>Methanobacteriati</taxon>
        <taxon>Methanobacteriota</taxon>
        <taxon>Stenosarchaea group</taxon>
        <taxon>Methanomicrobia</taxon>
        <taxon>Methanomicrobiales</taxon>
        <taxon>Methanoregulaceae</taxon>
        <taxon>Methanosphaerula</taxon>
    </lineage>
</organism>
<evidence type="ECO:0000313" key="3">
    <source>
        <dbReference type="Proteomes" id="UP000002457"/>
    </source>
</evidence>
<dbReference type="InterPro" id="IPR017195">
    <property type="entry name" value="ABC_thiamin-permease_prd"/>
</dbReference>
<sequence>MVELRGYFSLYETALLSLIGAMVFVLNRLFEIPLHLPGSSGIYWVIPVIIGVRVVRKPGAGLYIGLISGVLASFFGNDPLHLFDLFKYLALGGAIDLTALIFGYQFTNPLVGFIGGVFGNMAKMVVNYGVQFFFGVQTNLILIGIGVASVTHLIFGGIGGILASLVLRRLLKAGVIEADERT</sequence>
<keyword evidence="3" id="KW-1185">Reference proteome</keyword>
<reference evidence="2 3" key="1">
    <citation type="journal article" date="2015" name="Genome Announc.">
        <title>Complete Genome Sequence of Methanosphaerula palustris E1-9CT, a Hydrogenotrophic Methanogen Isolated from a Minerotrophic Fen Peatland.</title>
        <authorList>
            <person name="Cadillo-Quiroz H."/>
            <person name="Browne P."/>
            <person name="Kyrpides N."/>
            <person name="Woyke T."/>
            <person name="Goodwin L."/>
            <person name="Detter C."/>
            <person name="Yavitt J.B."/>
            <person name="Zinder S.H."/>
        </authorList>
    </citation>
    <scope>NUCLEOTIDE SEQUENCE [LARGE SCALE GENOMIC DNA]</scope>
    <source>
        <strain evidence="3">ATCC BAA-1556 / DSM 19958 / E1-9c</strain>
    </source>
</reference>
<dbReference type="eggNOG" id="arCOG09473">
    <property type="taxonomic scope" value="Archaea"/>
</dbReference>
<feature type="transmembrane region" description="Helical" evidence="1">
    <location>
        <begin position="140"/>
        <end position="167"/>
    </location>
</feature>
<feature type="transmembrane region" description="Helical" evidence="1">
    <location>
        <begin position="59"/>
        <end position="76"/>
    </location>
</feature>
<dbReference type="EMBL" id="CP001338">
    <property type="protein sequence ID" value="ACL17108.1"/>
    <property type="molecule type" value="Genomic_DNA"/>
</dbReference>
<evidence type="ECO:0000313" key="2">
    <source>
        <dbReference type="EMBL" id="ACL17108.1"/>
    </source>
</evidence>
<keyword evidence="1" id="KW-0812">Transmembrane</keyword>
<dbReference type="KEGG" id="mpl:Mpal_1802"/>
<keyword evidence="1" id="KW-0472">Membrane</keyword>
<dbReference type="GeneID" id="7270348"/>
<feature type="transmembrane region" description="Helical" evidence="1">
    <location>
        <begin position="7"/>
        <end position="26"/>
    </location>
</feature>